<dbReference type="EMBL" id="DRUC01000030">
    <property type="protein sequence ID" value="HHF47939.1"/>
    <property type="molecule type" value="Genomic_DNA"/>
</dbReference>
<dbReference type="NCBIfam" id="NF040726">
    <property type="entry name" value="BetaRFA-P_synth"/>
    <property type="match status" value="1"/>
</dbReference>
<dbReference type="SUPFAM" id="SSF54211">
    <property type="entry name" value="Ribosomal protein S5 domain 2-like"/>
    <property type="match status" value="1"/>
</dbReference>
<dbReference type="InterPro" id="IPR020568">
    <property type="entry name" value="Ribosomal_Su5_D2-typ_SF"/>
</dbReference>
<keyword evidence="1 2" id="KW-0808">Transferase</keyword>
<dbReference type="PANTHER" id="PTHR20861">
    <property type="entry name" value="HOMOSERINE/4-DIPHOSPHOCYTIDYL-2-C-METHYL-D-ERYTHRITOL KINASE"/>
    <property type="match status" value="1"/>
</dbReference>
<reference evidence="6" key="1">
    <citation type="journal article" date="2020" name="mSystems">
        <title>Genome- and Community-Level Interaction Insights into Carbon Utilization and Element Cycling Functions of Hydrothermarchaeota in Hydrothermal Sediment.</title>
        <authorList>
            <person name="Zhou Z."/>
            <person name="Liu Y."/>
            <person name="Xu W."/>
            <person name="Pan J."/>
            <person name="Luo Z.H."/>
            <person name="Li M."/>
        </authorList>
    </citation>
    <scope>NUCLEOTIDE SEQUENCE [LARGE SCALE GENOMIC DNA]</scope>
    <source>
        <strain evidence="7">SpSt-10</strain>
        <strain evidence="6">SpSt-62</strain>
        <strain evidence="5">SpSt-97</strain>
    </source>
</reference>
<dbReference type="Gene3D" id="3.30.230.10">
    <property type="match status" value="1"/>
</dbReference>
<dbReference type="InterPro" id="IPR014721">
    <property type="entry name" value="Ribsml_uS5_D2-typ_fold_subgr"/>
</dbReference>
<comment type="catalytic activity">
    <reaction evidence="2">
        <text>5-phospho-alpha-D-ribose 1-diphosphate + 4-hydroxybenzoate + H(+) = 4-(beta-D-ribofuranosyl)phenol 5'-phosphate + CO2 + diphosphate</text>
        <dbReference type="Rhea" id="RHEA:48556"/>
        <dbReference type="ChEBI" id="CHEBI:15378"/>
        <dbReference type="ChEBI" id="CHEBI:16526"/>
        <dbReference type="ChEBI" id="CHEBI:17879"/>
        <dbReference type="ChEBI" id="CHEBI:33019"/>
        <dbReference type="ChEBI" id="CHEBI:58017"/>
        <dbReference type="ChEBI" id="CHEBI:82767"/>
        <dbReference type="EC" id="2.4.2.54"/>
    </reaction>
</comment>
<protein>
    <recommendedName>
        <fullName evidence="2">Beta-ribofuranosylaminobenzene 5'-phosphate synthase</fullName>
        <shortName evidence="2">Beta-RFA-P synthase</shortName>
        <ecNumber evidence="2">2.4.2.54</ecNumber>
    </recommendedName>
</protein>
<comment type="similarity">
    <text evidence="2">Belongs to the beta-RFA-P synthase family.</text>
</comment>
<evidence type="ECO:0000313" key="5">
    <source>
        <dbReference type="EMBL" id="HGE66042.1"/>
    </source>
</evidence>
<evidence type="ECO:0000256" key="2">
    <source>
        <dbReference type="PIRNR" id="PIRNR004884"/>
    </source>
</evidence>
<feature type="domain" description="GHMP kinase N-terminal" evidence="3">
    <location>
        <begin position="59"/>
        <end position="135"/>
    </location>
</feature>
<dbReference type="PIRSF" id="PIRSF004884">
    <property type="entry name" value="Sugar_kin_arch"/>
    <property type="match status" value="1"/>
</dbReference>
<dbReference type="PANTHER" id="PTHR20861:SF6">
    <property type="entry name" value="BETA-RIBOFURANOSYLPHENOL 5'-PHOSPHATE SYNTHASE"/>
    <property type="match status" value="1"/>
</dbReference>
<comment type="caution">
    <text evidence="6">The sequence shown here is derived from an EMBL/GenBank/DDBJ whole genome shotgun (WGS) entry which is preliminary data.</text>
</comment>
<dbReference type="InterPro" id="IPR053442">
    <property type="entry name" value="Beta-RFA-P_synthase"/>
</dbReference>
<comment type="function">
    <text evidence="2">Catalyzes the condensation of 4-aminobenzoate (pABA) with 5-phospho-alpha-D-ribose 1-diphosphate (PRPP) to produce beta-ribofuranosylaminobenzene 5'-phosphate (beta-RFA-P).</text>
</comment>
<dbReference type="UniPathway" id="UPA00065"/>
<dbReference type="EC" id="2.4.2.54" evidence="2"/>
<evidence type="ECO:0000259" key="3">
    <source>
        <dbReference type="Pfam" id="PF00288"/>
    </source>
</evidence>
<organism evidence="6">
    <name type="scientific">Geoglobus ahangari</name>
    <dbReference type="NCBI Taxonomy" id="113653"/>
    <lineage>
        <taxon>Archaea</taxon>
        <taxon>Methanobacteriati</taxon>
        <taxon>Methanobacteriota</taxon>
        <taxon>Archaeoglobi</taxon>
        <taxon>Archaeoglobales</taxon>
        <taxon>Archaeoglobaceae</taxon>
        <taxon>Geoglobus</taxon>
    </lineage>
</organism>
<dbReference type="InterPro" id="IPR006204">
    <property type="entry name" value="GHMP_kinase_N_dom"/>
</dbReference>
<comment type="pathway">
    <text evidence="2">Cofactor biosynthesis; 5,6,7,8-tetrahydromethanopterin biosynthesis.</text>
</comment>
<dbReference type="EMBL" id="DTAK01000008">
    <property type="protein sequence ID" value="HGU58837.1"/>
    <property type="molecule type" value="Genomic_DNA"/>
</dbReference>
<feature type="domain" description="GHMP kinase C-terminal" evidence="4">
    <location>
        <begin position="216"/>
        <end position="290"/>
    </location>
</feature>
<dbReference type="GO" id="GO:0005524">
    <property type="term" value="F:ATP binding"/>
    <property type="evidence" value="ECO:0007669"/>
    <property type="project" value="UniProtKB-UniRule"/>
</dbReference>
<evidence type="ECO:0000256" key="1">
    <source>
        <dbReference type="ARBA" id="ARBA00022679"/>
    </source>
</evidence>
<evidence type="ECO:0000313" key="7">
    <source>
        <dbReference type="EMBL" id="HHF47939.1"/>
    </source>
</evidence>
<name>A0A7C4W3B1_9EURY</name>
<sequence length="312" mass="34786">MKIRTPSRIHITLIDLNGEIGRIDGGVGLALEEPYVSIKAKESDHVVIKGESENFDRYKTVAEKFREVFGSGIEIKILRDFKSHVGLGSGTQISLAVGKAFTELNGIEMSVREIAEFVGRGGTSGIGVAAFEFGGFIVDGGHSVKEKNTFLPSSFSKAKPAPILVRYDFPDWDLYVFIPESKGFFGKREVDLFKKNTPLKIEEVRELCHIILMKLMPSVVEEDLEEFAKAIYRIQYIGFKRAEINQYGDLIYRIIEEAKDYGAVGMSSTGPSVYFIGEEGGVSVIKDIFKERNVRIDIIKTKAKNRGAEIEV</sequence>
<accession>A0A7C4W3B1</accession>
<dbReference type="EMBL" id="DTPI01000020">
    <property type="protein sequence ID" value="HGE66042.1"/>
    <property type="molecule type" value="Genomic_DNA"/>
</dbReference>
<dbReference type="Pfam" id="PF00288">
    <property type="entry name" value="GHMP_kinases_N"/>
    <property type="match status" value="1"/>
</dbReference>
<comment type="subunit">
    <text evidence="2">Homodimer.</text>
</comment>
<dbReference type="NCBIfam" id="TIGR00144">
    <property type="entry name" value="beta_RFAP_syn"/>
    <property type="match status" value="1"/>
</dbReference>
<dbReference type="InterPro" id="IPR013750">
    <property type="entry name" value="GHMP_kinase_C_dom"/>
</dbReference>
<dbReference type="Pfam" id="PF08544">
    <property type="entry name" value="GHMP_kinases_C"/>
    <property type="match status" value="1"/>
</dbReference>
<proteinExistence type="inferred from homology"/>
<gene>
    <name evidence="7" type="ORF">ENL48_01690</name>
    <name evidence="6" type="ORF">ENT89_01240</name>
    <name evidence="5" type="ORF">ENX77_02780</name>
</gene>
<evidence type="ECO:0000259" key="4">
    <source>
        <dbReference type="Pfam" id="PF08544"/>
    </source>
</evidence>
<dbReference type="GO" id="GO:0043793">
    <property type="term" value="F:beta-ribofuranosylaminobenzene 5'-phosphate synthase activity"/>
    <property type="evidence" value="ECO:0007669"/>
    <property type="project" value="UniProtKB-EC"/>
</dbReference>
<dbReference type="InterPro" id="IPR004422">
    <property type="entry name" value="RFAP_synthase"/>
</dbReference>
<dbReference type="AlphaFoldDB" id="A0A7C4W3B1"/>
<keyword evidence="2" id="KW-0328">Glycosyltransferase</keyword>
<evidence type="ECO:0000313" key="6">
    <source>
        <dbReference type="EMBL" id="HGU58837.1"/>
    </source>
</evidence>